<dbReference type="InterPro" id="IPR011013">
    <property type="entry name" value="Gal_mutarotase_sf_dom"/>
</dbReference>
<evidence type="ECO:0000313" key="5">
    <source>
        <dbReference type="Proteomes" id="UP000245390"/>
    </source>
</evidence>
<evidence type="ECO:0000256" key="1">
    <source>
        <dbReference type="ARBA" id="ARBA00006206"/>
    </source>
</evidence>
<dbReference type="RefSeq" id="WP_109758501.1">
    <property type="nucleotide sequence ID" value="NZ_CP034588.1"/>
</dbReference>
<dbReference type="AlphaFoldDB" id="A0A316GAG3"/>
<dbReference type="GO" id="GO:0006006">
    <property type="term" value="P:glucose metabolic process"/>
    <property type="evidence" value="ECO:0007669"/>
    <property type="project" value="TreeGrafter"/>
</dbReference>
<accession>A0A316GAG3</accession>
<name>A0A316GAG3_9RHOB</name>
<dbReference type="KEGG" id="salo:EF888_11265"/>
<comment type="similarity">
    <text evidence="1">Belongs to the aldose epimerase family.</text>
</comment>
<dbReference type="EMBL" id="QGGV01000002">
    <property type="protein sequence ID" value="PWK57939.1"/>
    <property type="molecule type" value="Genomic_DNA"/>
</dbReference>
<dbReference type="GO" id="GO:0030246">
    <property type="term" value="F:carbohydrate binding"/>
    <property type="evidence" value="ECO:0007669"/>
    <property type="project" value="InterPro"/>
</dbReference>
<proteinExistence type="inferred from homology"/>
<reference evidence="4 5" key="1">
    <citation type="submission" date="2018-05" db="EMBL/GenBank/DDBJ databases">
        <title>Genomic Encyclopedia of Type Strains, Phase IV (KMG-IV): sequencing the most valuable type-strain genomes for metagenomic binning, comparative biology and taxonomic classification.</title>
        <authorList>
            <person name="Goeker M."/>
        </authorList>
    </citation>
    <scope>NUCLEOTIDE SEQUENCE [LARGE SCALE GENOMIC DNA]</scope>
    <source>
        <strain evidence="4 5">DSM 103371</strain>
    </source>
</reference>
<evidence type="ECO:0000256" key="3">
    <source>
        <dbReference type="ARBA" id="ARBA00023277"/>
    </source>
</evidence>
<dbReference type="SUPFAM" id="SSF74650">
    <property type="entry name" value="Galactose mutarotase-like"/>
    <property type="match status" value="1"/>
</dbReference>
<organism evidence="4 5">
    <name type="scientific">Silicimonas algicola</name>
    <dbReference type="NCBI Taxonomy" id="1826607"/>
    <lineage>
        <taxon>Bacteria</taxon>
        <taxon>Pseudomonadati</taxon>
        <taxon>Pseudomonadota</taxon>
        <taxon>Alphaproteobacteria</taxon>
        <taxon>Rhodobacterales</taxon>
        <taxon>Paracoccaceae</taxon>
    </lineage>
</organism>
<gene>
    <name evidence="4" type="ORF">C8D95_102589</name>
</gene>
<dbReference type="InterPro" id="IPR047215">
    <property type="entry name" value="Galactose_mutarotase-like"/>
</dbReference>
<dbReference type="GO" id="GO:0004034">
    <property type="term" value="F:aldose 1-epimerase activity"/>
    <property type="evidence" value="ECO:0007669"/>
    <property type="project" value="TreeGrafter"/>
</dbReference>
<keyword evidence="5" id="KW-1185">Reference proteome</keyword>
<evidence type="ECO:0000313" key="4">
    <source>
        <dbReference type="EMBL" id="PWK57939.1"/>
    </source>
</evidence>
<dbReference type="Proteomes" id="UP000245390">
    <property type="component" value="Unassembled WGS sequence"/>
</dbReference>
<evidence type="ECO:0000256" key="2">
    <source>
        <dbReference type="ARBA" id="ARBA00023235"/>
    </source>
</evidence>
<sequence length="293" mass="31794">MTQNRILTLGEDDVGLEIWTIGARLNDVRIGGEGGHLARCETVEDALGAKKNYGAVVGPVANRLARAEAPVGGTVHKLVPNENGRTICHSGAKGVNTKTWEVTRETEDTLELSLSIADGADDFPGNRRLSVRYGLVPQGFSVAFEAVTDAPTLVNLALHPYWSLNRTGREGQRIEVSADRYLPIDADKIPTGDIASVDGTIFDLRKAKEPSHEIDHNFCLSDAPAVRLVADSGLVLEIETDAPGLQLYAGSPVGLAIEPQHWPDAPHHEAFPSILLQRGETYRQLSTYRFSRS</sequence>
<dbReference type="GO" id="GO:0033499">
    <property type="term" value="P:galactose catabolic process via UDP-galactose, Leloir pathway"/>
    <property type="evidence" value="ECO:0007669"/>
    <property type="project" value="TreeGrafter"/>
</dbReference>
<dbReference type="InterPro" id="IPR014718">
    <property type="entry name" value="GH-type_carb-bd"/>
</dbReference>
<dbReference type="InterPro" id="IPR008183">
    <property type="entry name" value="Aldose_1/G6P_1-epimerase"/>
</dbReference>
<protein>
    <submittedName>
        <fullName evidence="4">Aldose 1-epimerase</fullName>
    </submittedName>
</protein>
<dbReference type="PANTHER" id="PTHR10091">
    <property type="entry name" value="ALDOSE-1-EPIMERASE"/>
    <property type="match status" value="1"/>
</dbReference>
<dbReference type="OrthoDB" id="9779408at2"/>
<dbReference type="CDD" id="cd09019">
    <property type="entry name" value="galactose_mutarotase_like"/>
    <property type="match status" value="1"/>
</dbReference>
<dbReference type="Gene3D" id="2.70.98.10">
    <property type="match status" value="1"/>
</dbReference>
<keyword evidence="3" id="KW-0119">Carbohydrate metabolism</keyword>
<comment type="caution">
    <text evidence="4">The sequence shown here is derived from an EMBL/GenBank/DDBJ whole genome shotgun (WGS) entry which is preliminary data.</text>
</comment>
<keyword evidence="2" id="KW-0413">Isomerase</keyword>
<dbReference type="Pfam" id="PF01263">
    <property type="entry name" value="Aldose_epim"/>
    <property type="match status" value="1"/>
</dbReference>
<dbReference type="PANTHER" id="PTHR10091:SF0">
    <property type="entry name" value="GALACTOSE MUTAROTASE"/>
    <property type="match status" value="1"/>
</dbReference>